<protein>
    <submittedName>
        <fullName evidence="2">Uncharacterized protein</fullName>
    </submittedName>
</protein>
<accession>A0A7C3LV61</accession>
<sequence>MRMSRLTFTSLLASLFFLSCHNPEASAKSRTLAGWVPLAGSFVQIYRINPENGENTGLLEILRANRAGFIRFTPSRRYPTRLLWFAPFGHCAVNGSPASYSAVVLDPATSDGPVRIDFASTLQDDRALFLFRRKNHRQSWSSLYPSAVRWTNSIFGRTSNVRHAGHVLSGNERVLARLARWRGGKAWDAGSVLAQDLADGMADGRSDGRPLTLCGHPAPAVLGTSYWREAVWEVTSRRHTDLTSSQKKRLEKTSIRVGKLANGLAGRWEKVLPMPTGRDSVLVVTSPSALPTVIGGETNQGISSAVERYDPATRGWVRLPSYPLGVAYASGVALPDGKIFVTGGFNSQGFTNHSYVFHPRSGKWEPVAHAPVERAASTSVLLPDGEILVTGGEDNHGVTARTDRYDIARNLWRREKDAPVGRLGGVGVLLPDGTVWIGEGSLKTGGITNRGFFYNPRFRTWSDAPPSPTPRLYATAALLPDGSLMVLDGFNRSGVLDSADVLGPNHRWKTFASRDLVKRKETGAALLPDGSLLLVGGEDPSGNSIGTATRLH</sequence>
<reference evidence="2" key="1">
    <citation type="journal article" date="2020" name="mSystems">
        <title>Genome- and Community-Level Interaction Insights into Carbon Utilization and Element Cycling Functions of Hydrothermarchaeota in Hydrothermal Sediment.</title>
        <authorList>
            <person name="Zhou Z."/>
            <person name="Liu Y."/>
            <person name="Xu W."/>
            <person name="Pan J."/>
            <person name="Luo Z.H."/>
            <person name="Li M."/>
        </authorList>
    </citation>
    <scope>NUCLEOTIDE SEQUENCE [LARGE SCALE GENOMIC DNA]</scope>
    <source>
        <strain evidence="2">SpSt-902</strain>
    </source>
</reference>
<feature type="chain" id="PRO_5027603231" evidence="1">
    <location>
        <begin position="28"/>
        <end position="552"/>
    </location>
</feature>
<proteinExistence type="predicted"/>
<dbReference type="InterPro" id="IPR006652">
    <property type="entry name" value="Kelch_1"/>
</dbReference>
<dbReference type="Gene3D" id="2.120.10.80">
    <property type="entry name" value="Kelch-type beta propeller"/>
    <property type="match status" value="2"/>
</dbReference>
<evidence type="ECO:0000313" key="2">
    <source>
        <dbReference type="EMBL" id="HFT93821.1"/>
    </source>
</evidence>
<dbReference type="InterPro" id="IPR015915">
    <property type="entry name" value="Kelch-typ_b-propeller"/>
</dbReference>
<evidence type="ECO:0000256" key="1">
    <source>
        <dbReference type="SAM" id="SignalP"/>
    </source>
</evidence>
<dbReference type="SMART" id="SM00612">
    <property type="entry name" value="Kelch"/>
    <property type="match status" value="4"/>
</dbReference>
<gene>
    <name evidence="2" type="ORF">ENX03_07815</name>
</gene>
<name>A0A7C3LV61_9BACT</name>
<dbReference type="PROSITE" id="PS51257">
    <property type="entry name" value="PROKAR_LIPOPROTEIN"/>
    <property type="match status" value="1"/>
</dbReference>
<dbReference type="InterPro" id="IPR011043">
    <property type="entry name" value="Gal_Oxase/kelch_b-propeller"/>
</dbReference>
<comment type="caution">
    <text evidence="2">The sequence shown here is derived from an EMBL/GenBank/DDBJ whole genome shotgun (WGS) entry which is preliminary data.</text>
</comment>
<feature type="signal peptide" evidence="1">
    <location>
        <begin position="1"/>
        <end position="27"/>
    </location>
</feature>
<dbReference type="Pfam" id="PF01344">
    <property type="entry name" value="Kelch_1"/>
    <property type="match status" value="1"/>
</dbReference>
<dbReference type="EMBL" id="DTMM01000161">
    <property type="protein sequence ID" value="HFT93821.1"/>
    <property type="molecule type" value="Genomic_DNA"/>
</dbReference>
<keyword evidence="1" id="KW-0732">Signal</keyword>
<dbReference type="PANTHER" id="PTHR45632">
    <property type="entry name" value="LD33804P"/>
    <property type="match status" value="1"/>
</dbReference>
<organism evidence="2">
    <name type="scientific">Leptospirillum ferriphilum</name>
    <dbReference type="NCBI Taxonomy" id="178606"/>
    <lineage>
        <taxon>Bacteria</taxon>
        <taxon>Pseudomonadati</taxon>
        <taxon>Nitrospirota</taxon>
        <taxon>Nitrospiria</taxon>
        <taxon>Nitrospirales</taxon>
        <taxon>Nitrospiraceae</taxon>
        <taxon>Leptospirillum</taxon>
    </lineage>
</organism>
<dbReference type="AlphaFoldDB" id="A0A7C3LV61"/>
<dbReference type="SUPFAM" id="SSF50965">
    <property type="entry name" value="Galactose oxidase, central domain"/>
    <property type="match status" value="1"/>
</dbReference>